<keyword evidence="2" id="KW-0472">Membrane</keyword>
<evidence type="ECO:0000256" key="1">
    <source>
        <dbReference type="SAM" id="Coils"/>
    </source>
</evidence>
<evidence type="ECO:0000313" key="3">
    <source>
        <dbReference type="EMBL" id="MCK9688648.1"/>
    </source>
</evidence>
<feature type="coiled-coil region" evidence="1">
    <location>
        <begin position="105"/>
        <end position="139"/>
    </location>
</feature>
<keyword evidence="2" id="KW-0812">Transmembrane</keyword>
<dbReference type="Proteomes" id="UP001139353">
    <property type="component" value="Unassembled WGS sequence"/>
</dbReference>
<keyword evidence="4" id="KW-1185">Reference proteome</keyword>
<sequence length="190" mass="20746">MTSGFHVHGPHDHEVEHAVEHGARGMTGQLAVITALLATIGAIFSYLGGATQADAGLAKNNAAIRTTEASDQWNFYQAKNARQSIAEVALDIVPAERRDAYAKNIEKYKADKEPIMAKAKELEEEAKKFEEESEHLMHQHHRWAEATTVIQVSIALAAIALLTRRRWLEWGTLGVAGVGIAIGIAAFLKV</sequence>
<proteinExistence type="predicted"/>
<accession>A0A9X1YPF1</accession>
<dbReference type="RefSeq" id="WP_275684693.1">
    <property type="nucleotide sequence ID" value="NZ_JAJLJH010000009.1"/>
</dbReference>
<keyword evidence="1" id="KW-0175">Coiled coil</keyword>
<comment type="caution">
    <text evidence="3">The sequence shown here is derived from an EMBL/GenBank/DDBJ whole genome shotgun (WGS) entry which is preliminary data.</text>
</comment>
<feature type="transmembrane region" description="Helical" evidence="2">
    <location>
        <begin position="168"/>
        <end position="188"/>
    </location>
</feature>
<feature type="transmembrane region" description="Helical" evidence="2">
    <location>
        <begin position="30"/>
        <end position="49"/>
    </location>
</feature>
<dbReference type="AlphaFoldDB" id="A0A9X1YPF1"/>
<protein>
    <submittedName>
        <fullName evidence="3">DUF4337 domain-containing protein</fullName>
    </submittedName>
</protein>
<reference evidence="3" key="1">
    <citation type="submission" date="2021-11" db="EMBL/GenBank/DDBJ databases">
        <title>BS-T2-15 a new species belonging to the Comamonadaceae family isolated from the soil of a French oak forest.</title>
        <authorList>
            <person name="Mieszkin S."/>
            <person name="Alain K."/>
        </authorList>
    </citation>
    <scope>NUCLEOTIDE SEQUENCE</scope>
    <source>
        <strain evidence="3">BS-T2-15</strain>
    </source>
</reference>
<organism evidence="3 4">
    <name type="scientific">Scleromatobacter humisilvae</name>
    <dbReference type="NCBI Taxonomy" id="2897159"/>
    <lineage>
        <taxon>Bacteria</taxon>
        <taxon>Pseudomonadati</taxon>
        <taxon>Pseudomonadota</taxon>
        <taxon>Betaproteobacteria</taxon>
        <taxon>Burkholderiales</taxon>
        <taxon>Sphaerotilaceae</taxon>
        <taxon>Scleromatobacter</taxon>
    </lineage>
</organism>
<gene>
    <name evidence="3" type="ORF">LPC04_23300</name>
</gene>
<dbReference type="EMBL" id="JAJLJH010000009">
    <property type="protein sequence ID" value="MCK9688648.1"/>
    <property type="molecule type" value="Genomic_DNA"/>
</dbReference>
<evidence type="ECO:0000256" key="2">
    <source>
        <dbReference type="SAM" id="Phobius"/>
    </source>
</evidence>
<name>A0A9X1YPF1_9BURK</name>
<dbReference type="InterPro" id="IPR025570">
    <property type="entry name" value="DUF4337"/>
</dbReference>
<dbReference type="Pfam" id="PF14235">
    <property type="entry name" value="DUF4337"/>
    <property type="match status" value="1"/>
</dbReference>
<evidence type="ECO:0000313" key="4">
    <source>
        <dbReference type="Proteomes" id="UP001139353"/>
    </source>
</evidence>
<keyword evidence="2" id="KW-1133">Transmembrane helix</keyword>